<evidence type="ECO:0000313" key="3">
    <source>
        <dbReference type="Proteomes" id="UP001314229"/>
    </source>
</evidence>
<organism evidence="2 3">
    <name type="scientific">Scomber scombrus</name>
    <name type="common">Atlantic mackerel</name>
    <name type="synonym">Scomber vernalis</name>
    <dbReference type="NCBI Taxonomy" id="13677"/>
    <lineage>
        <taxon>Eukaryota</taxon>
        <taxon>Metazoa</taxon>
        <taxon>Chordata</taxon>
        <taxon>Craniata</taxon>
        <taxon>Vertebrata</taxon>
        <taxon>Euteleostomi</taxon>
        <taxon>Actinopterygii</taxon>
        <taxon>Neopterygii</taxon>
        <taxon>Teleostei</taxon>
        <taxon>Neoteleostei</taxon>
        <taxon>Acanthomorphata</taxon>
        <taxon>Pelagiaria</taxon>
        <taxon>Scombriformes</taxon>
        <taxon>Scombridae</taxon>
        <taxon>Scomber</taxon>
    </lineage>
</organism>
<accession>A0AAV1P711</accession>
<sequence>MLLIFLINTQSNCGDKTSNAAELPVSASLWFYRVGTATAVAAMAAAAAVEAVAFFLYS</sequence>
<proteinExistence type="predicted"/>
<protein>
    <submittedName>
        <fullName evidence="2">Uncharacterized protein</fullName>
    </submittedName>
</protein>
<keyword evidence="1" id="KW-1133">Transmembrane helix</keyword>
<dbReference type="AlphaFoldDB" id="A0AAV1P711"/>
<keyword evidence="3" id="KW-1185">Reference proteome</keyword>
<gene>
    <name evidence="2" type="ORF">FSCOSCO3_A031964</name>
</gene>
<dbReference type="Proteomes" id="UP001314229">
    <property type="component" value="Unassembled WGS sequence"/>
</dbReference>
<keyword evidence="1" id="KW-0472">Membrane</keyword>
<evidence type="ECO:0000313" key="2">
    <source>
        <dbReference type="EMBL" id="CAK6967599.1"/>
    </source>
</evidence>
<evidence type="ECO:0000256" key="1">
    <source>
        <dbReference type="SAM" id="Phobius"/>
    </source>
</evidence>
<dbReference type="EMBL" id="CAWUFR010000107">
    <property type="protein sequence ID" value="CAK6967599.1"/>
    <property type="molecule type" value="Genomic_DNA"/>
</dbReference>
<feature type="transmembrane region" description="Helical" evidence="1">
    <location>
        <begin position="30"/>
        <end position="57"/>
    </location>
</feature>
<keyword evidence="1" id="KW-0812">Transmembrane</keyword>
<comment type="caution">
    <text evidence="2">The sequence shown here is derived from an EMBL/GenBank/DDBJ whole genome shotgun (WGS) entry which is preliminary data.</text>
</comment>
<name>A0AAV1P711_SCOSC</name>
<reference evidence="2 3" key="1">
    <citation type="submission" date="2024-01" db="EMBL/GenBank/DDBJ databases">
        <authorList>
            <person name="Alioto T."/>
            <person name="Alioto T."/>
            <person name="Gomez Garrido J."/>
        </authorList>
    </citation>
    <scope>NUCLEOTIDE SEQUENCE [LARGE SCALE GENOMIC DNA]</scope>
</reference>